<dbReference type="AlphaFoldDB" id="A0A1Q5ZS22"/>
<comment type="caution">
    <text evidence="1">The sequence shown here is derived from an EMBL/GenBank/DDBJ whole genome shotgun (WGS) entry which is preliminary data.</text>
</comment>
<organism evidence="1 2">
    <name type="scientific">Mucilaginibacter polytrichastri</name>
    <dbReference type="NCBI Taxonomy" id="1302689"/>
    <lineage>
        <taxon>Bacteria</taxon>
        <taxon>Pseudomonadati</taxon>
        <taxon>Bacteroidota</taxon>
        <taxon>Sphingobacteriia</taxon>
        <taxon>Sphingobacteriales</taxon>
        <taxon>Sphingobacteriaceae</taxon>
        <taxon>Mucilaginibacter</taxon>
    </lineage>
</organism>
<accession>A0A1Q5ZS22</accession>
<dbReference type="Proteomes" id="UP000186720">
    <property type="component" value="Unassembled WGS sequence"/>
</dbReference>
<reference evidence="1 2" key="1">
    <citation type="submission" date="2016-11" db="EMBL/GenBank/DDBJ databases">
        <title>Whole Genome Sequencing of Mucilaginibacter polytrichastri RG4-7(T) isolated from the moss sample.</title>
        <authorList>
            <person name="Li Y."/>
        </authorList>
    </citation>
    <scope>NUCLEOTIDE SEQUENCE [LARGE SCALE GENOMIC DNA]</scope>
    <source>
        <strain evidence="1 2">RG4-7</strain>
    </source>
</reference>
<protein>
    <submittedName>
        <fullName evidence="1">Uncharacterized protein</fullName>
    </submittedName>
</protein>
<keyword evidence="2" id="KW-1185">Reference proteome</keyword>
<evidence type="ECO:0000313" key="1">
    <source>
        <dbReference type="EMBL" id="OKS84571.1"/>
    </source>
</evidence>
<gene>
    <name evidence="1" type="ORF">RG47T_0003</name>
</gene>
<proteinExistence type="predicted"/>
<name>A0A1Q5ZS22_9SPHI</name>
<dbReference type="EMBL" id="MPPL01000001">
    <property type="protein sequence ID" value="OKS84571.1"/>
    <property type="molecule type" value="Genomic_DNA"/>
</dbReference>
<evidence type="ECO:0000313" key="2">
    <source>
        <dbReference type="Proteomes" id="UP000186720"/>
    </source>
</evidence>
<sequence length="46" mass="5425">MPWGREVFCLVLISNQVYIQAQNVSTKKVIKRFKKVMLFDLIKPLT</sequence>
<dbReference type="STRING" id="1302689.RG47T_0003"/>